<dbReference type="SMART" id="SM01381">
    <property type="entry name" value="7TM_GPCR_Srsx"/>
    <property type="match status" value="1"/>
</dbReference>
<dbReference type="GO" id="GO:0004930">
    <property type="term" value="F:G protein-coupled receptor activity"/>
    <property type="evidence" value="ECO:0007669"/>
    <property type="project" value="UniProtKB-KW"/>
</dbReference>
<dbReference type="InterPro" id="IPR000276">
    <property type="entry name" value="GPCR_Rhodpsn"/>
</dbReference>
<dbReference type="PRINTS" id="PR00237">
    <property type="entry name" value="GPCRRHODOPSN"/>
</dbReference>
<keyword evidence="7 9" id="KW-0675">Receptor</keyword>
<feature type="transmembrane region" description="Helical" evidence="10">
    <location>
        <begin position="95"/>
        <end position="115"/>
    </location>
</feature>
<dbReference type="SUPFAM" id="SSF81321">
    <property type="entry name" value="Family A G protein-coupled receptor-like"/>
    <property type="match status" value="1"/>
</dbReference>
<organism evidence="12 13">
    <name type="scientific">Dinothrombium tinctorium</name>
    <dbReference type="NCBI Taxonomy" id="1965070"/>
    <lineage>
        <taxon>Eukaryota</taxon>
        <taxon>Metazoa</taxon>
        <taxon>Ecdysozoa</taxon>
        <taxon>Arthropoda</taxon>
        <taxon>Chelicerata</taxon>
        <taxon>Arachnida</taxon>
        <taxon>Acari</taxon>
        <taxon>Acariformes</taxon>
        <taxon>Trombidiformes</taxon>
        <taxon>Prostigmata</taxon>
        <taxon>Anystina</taxon>
        <taxon>Parasitengona</taxon>
        <taxon>Trombidioidea</taxon>
        <taxon>Trombidiidae</taxon>
        <taxon>Dinothrombium</taxon>
    </lineage>
</organism>
<protein>
    <submittedName>
        <fullName evidence="12">Growth hormone secretagogue receptor type 1-like protein</fullName>
    </submittedName>
</protein>
<evidence type="ECO:0000256" key="9">
    <source>
        <dbReference type="RuleBase" id="RU000688"/>
    </source>
</evidence>
<keyword evidence="6 10" id="KW-0472">Membrane</keyword>
<evidence type="ECO:0000313" key="13">
    <source>
        <dbReference type="Proteomes" id="UP000285301"/>
    </source>
</evidence>
<dbReference type="Gene3D" id="1.20.1070.10">
    <property type="entry name" value="Rhodopsin 7-helix transmembrane proteins"/>
    <property type="match status" value="1"/>
</dbReference>
<evidence type="ECO:0000313" key="12">
    <source>
        <dbReference type="EMBL" id="RWS10813.1"/>
    </source>
</evidence>
<keyword evidence="8 9" id="KW-0807">Transducer</keyword>
<evidence type="ECO:0000256" key="2">
    <source>
        <dbReference type="ARBA" id="ARBA00010663"/>
    </source>
</evidence>
<dbReference type="STRING" id="1965070.A0A3S4R2S0"/>
<keyword evidence="3 9" id="KW-0812">Transmembrane</keyword>
<evidence type="ECO:0000256" key="10">
    <source>
        <dbReference type="SAM" id="Phobius"/>
    </source>
</evidence>
<name>A0A3S4R2S0_9ACAR</name>
<comment type="caution">
    <text evidence="12">The sequence shown here is derived from an EMBL/GenBank/DDBJ whole genome shotgun (WGS) entry which is preliminary data.</text>
</comment>
<evidence type="ECO:0000259" key="11">
    <source>
        <dbReference type="PROSITE" id="PS50262"/>
    </source>
</evidence>
<dbReference type="GO" id="GO:0005886">
    <property type="term" value="C:plasma membrane"/>
    <property type="evidence" value="ECO:0007669"/>
    <property type="project" value="TreeGrafter"/>
</dbReference>
<evidence type="ECO:0000256" key="7">
    <source>
        <dbReference type="ARBA" id="ARBA00023170"/>
    </source>
</evidence>
<accession>A0A3S4R2S0</accession>
<dbReference type="PROSITE" id="PS00237">
    <property type="entry name" value="G_PROTEIN_RECEP_F1_1"/>
    <property type="match status" value="1"/>
</dbReference>
<feature type="transmembrane region" description="Helical" evidence="10">
    <location>
        <begin position="275"/>
        <end position="297"/>
    </location>
</feature>
<evidence type="ECO:0000256" key="1">
    <source>
        <dbReference type="ARBA" id="ARBA00004141"/>
    </source>
</evidence>
<evidence type="ECO:0000256" key="5">
    <source>
        <dbReference type="ARBA" id="ARBA00023040"/>
    </source>
</evidence>
<dbReference type="OrthoDB" id="10036964at2759"/>
<dbReference type="InterPro" id="IPR017452">
    <property type="entry name" value="GPCR_Rhodpsn_7TM"/>
</dbReference>
<feature type="transmembrane region" description="Helical" evidence="10">
    <location>
        <begin position="185"/>
        <end position="209"/>
    </location>
</feature>
<feature type="transmembrane region" description="Helical" evidence="10">
    <location>
        <begin position="136"/>
        <end position="157"/>
    </location>
</feature>
<dbReference type="EMBL" id="NCKU01001955">
    <property type="protein sequence ID" value="RWS10813.1"/>
    <property type="molecule type" value="Genomic_DNA"/>
</dbReference>
<dbReference type="PANTHER" id="PTHR24243:SF233">
    <property type="entry name" value="THYROTROPIN-RELEASING HORMONE RECEPTOR"/>
    <property type="match status" value="1"/>
</dbReference>
<sequence length="356" mass="40338">MVSSSEEFSESFPLYLKVIVTLFCALILLFGTVGNILVFVVVIKTKELRNSTNIFLINLSVADLLVLTICLPTTLIELHSQPEVWLLGRFMCKAVSFMEMTAAHGSSLTILAISFERYYAICKPLKAGYKCTRMRALIIIKLVWIVAVLVTAPMLVITELSYVEYVDGSIVPVCLNSANNFWHVAYFASLIIIFFCIPFIILVILYGLIVKNLMMDSRVVCSTSEKRHLRQRKQVVFMLATVVVTFFVCLMPFRILVLWIILASQEKVQQLGMETYYNLLYLCRVMLYLNSAINPLLYNAISTKFREGFCRTLGYKNLRRCSSLRPIADLTSTTNGNECLKAKSSVTVAQILMNEI</sequence>
<proteinExistence type="inferred from homology"/>
<dbReference type="Pfam" id="PF00001">
    <property type="entry name" value="7tm_1"/>
    <property type="match status" value="1"/>
</dbReference>
<feature type="transmembrane region" description="Helical" evidence="10">
    <location>
        <begin position="235"/>
        <end position="263"/>
    </location>
</feature>
<feature type="domain" description="G-protein coupled receptors family 1 profile" evidence="11">
    <location>
        <begin position="34"/>
        <end position="298"/>
    </location>
</feature>
<evidence type="ECO:0000256" key="8">
    <source>
        <dbReference type="ARBA" id="ARBA00023224"/>
    </source>
</evidence>
<dbReference type="Proteomes" id="UP000285301">
    <property type="component" value="Unassembled WGS sequence"/>
</dbReference>
<dbReference type="PROSITE" id="PS50262">
    <property type="entry name" value="G_PROTEIN_RECEP_F1_2"/>
    <property type="match status" value="1"/>
</dbReference>
<feature type="transmembrane region" description="Helical" evidence="10">
    <location>
        <begin position="55"/>
        <end position="75"/>
    </location>
</feature>
<evidence type="ECO:0000256" key="3">
    <source>
        <dbReference type="ARBA" id="ARBA00022692"/>
    </source>
</evidence>
<keyword evidence="13" id="KW-1185">Reference proteome</keyword>
<comment type="subcellular location">
    <subcellularLocation>
        <location evidence="1">Membrane</location>
        <topology evidence="1">Multi-pass membrane protein</topology>
    </subcellularLocation>
</comment>
<keyword evidence="4 10" id="KW-1133">Transmembrane helix</keyword>
<dbReference type="AlphaFoldDB" id="A0A3S4R2S0"/>
<feature type="transmembrane region" description="Helical" evidence="10">
    <location>
        <begin position="20"/>
        <end position="43"/>
    </location>
</feature>
<gene>
    <name evidence="12" type="ORF">B4U79_15908</name>
</gene>
<keyword evidence="5 9" id="KW-0297">G-protein coupled receptor</keyword>
<dbReference type="PANTHER" id="PTHR24243">
    <property type="entry name" value="G-PROTEIN COUPLED RECEPTOR"/>
    <property type="match status" value="1"/>
</dbReference>
<evidence type="ECO:0000256" key="4">
    <source>
        <dbReference type="ARBA" id="ARBA00022989"/>
    </source>
</evidence>
<comment type="similarity">
    <text evidence="2 9">Belongs to the G-protein coupled receptor 1 family.</text>
</comment>
<reference evidence="12 13" key="1">
    <citation type="journal article" date="2018" name="Gigascience">
        <title>Genomes of trombidid mites reveal novel predicted allergens and laterally-transferred genes associated with secondary metabolism.</title>
        <authorList>
            <person name="Dong X."/>
            <person name="Chaisiri K."/>
            <person name="Xia D."/>
            <person name="Armstrong S.D."/>
            <person name="Fang Y."/>
            <person name="Donnelly M.J."/>
            <person name="Kadowaki T."/>
            <person name="McGarry J.W."/>
            <person name="Darby A.C."/>
            <person name="Makepeace B.L."/>
        </authorList>
    </citation>
    <scope>NUCLEOTIDE SEQUENCE [LARGE SCALE GENOMIC DNA]</scope>
    <source>
        <strain evidence="12">UoL-WK</strain>
    </source>
</reference>
<evidence type="ECO:0000256" key="6">
    <source>
        <dbReference type="ARBA" id="ARBA00023136"/>
    </source>
</evidence>